<evidence type="ECO:0000256" key="3">
    <source>
        <dbReference type="ARBA" id="ARBA00023224"/>
    </source>
</evidence>
<evidence type="ECO:0000256" key="4">
    <source>
        <dbReference type="ARBA" id="ARBA00029447"/>
    </source>
</evidence>
<comment type="subcellular location">
    <subcellularLocation>
        <location evidence="1">Cell inner membrane</location>
        <topology evidence="1">Multi-pass membrane protein</topology>
    </subcellularLocation>
</comment>
<feature type="domain" description="HAMP" evidence="9">
    <location>
        <begin position="308"/>
        <end position="361"/>
    </location>
</feature>
<dbReference type="SMART" id="SM00304">
    <property type="entry name" value="HAMP"/>
    <property type="match status" value="1"/>
</dbReference>
<dbReference type="PRINTS" id="PR00260">
    <property type="entry name" value="CHEMTRNSDUCR"/>
</dbReference>
<evidence type="ECO:0000313" key="11">
    <source>
        <dbReference type="Proteomes" id="UP000249130"/>
    </source>
</evidence>
<dbReference type="SMART" id="SM01358">
    <property type="entry name" value="HBM"/>
    <property type="match status" value="1"/>
</dbReference>
<comment type="caution">
    <text evidence="10">The sequence shown here is derived from an EMBL/GenBank/DDBJ whole genome shotgun (WGS) entry which is preliminary data.</text>
</comment>
<dbReference type="SUPFAM" id="SSF158472">
    <property type="entry name" value="HAMP domain-like"/>
    <property type="match status" value="1"/>
</dbReference>
<dbReference type="EMBL" id="NPEX01000028">
    <property type="protein sequence ID" value="RAI44965.1"/>
    <property type="molecule type" value="Genomic_DNA"/>
</dbReference>
<keyword evidence="11" id="KW-1185">Reference proteome</keyword>
<evidence type="ECO:0000313" key="10">
    <source>
        <dbReference type="EMBL" id="RAI44965.1"/>
    </source>
</evidence>
<evidence type="ECO:0000259" key="9">
    <source>
        <dbReference type="PROSITE" id="PS50885"/>
    </source>
</evidence>
<dbReference type="SMART" id="SM00283">
    <property type="entry name" value="MA"/>
    <property type="match status" value="1"/>
</dbReference>
<dbReference type="RefSeq" id="WP_111418193.1">
    <property type="nucleotide sequence ID" value="NZ_NPEX01000028.1"/>
</dbReference>
<dbReference type="InterPro" id="IPR032255">
    <property type="entry name" value="HBM"/>
</dbReference>
<evidence type="ECO:0000256" key="6">
    <source>
        <dbReference type="SAM" id="Phobius"/>
    </source>
</evidence>
<dbReference type="Pfam" id="PF00672">
    <property type="entry name" value="HAMP"/>
    <property type="match status" value="1"/>
</dbReference>
<organism evidence="10 11">
    <name type="scientific">Rhodoplanes roseus</name>
    <dbReference type="NCBI Taxonomy" id="29409"/>
    <lineage>
        <taxon>Bacteria</taxon>
        <taxon>Pseudomonadati</taxon>
        <taxon>Pseudomonadota</taxon>
        <taxon>Alphaproteobacteria</taxon>
        <taxon>Hyphomicrobiales</taxon>
        <taxon>Nitrobacteraceae</taxon>
        <taxon>Rhodoplanes</taxon>
    </lineage>
</organism>
<reference evidence="10 11" key="1">
    <citation type="submission" date="2017-07" db="EMBL/GenBank/DDBJ databases">
        <title>Draft Genome Sequences of Select Purple Nonsulfur Bacteria.</title>
        <authorList>
            <person name="Lasarre B."/>
            <person name="Mckinlay J.B."/>
        </authorList>
    </citation>
    <scope>NUCLEOTIDE SEQUENCE [LARGE SCALE GENOMIC DNA]</scope>
    <source>
        <strain evidence="10 11">DSM 5909</strain>
    </source>
</reference>
<feature type="transmembrane region" description="Helical" evidence="6">
    <location>
        <begin position="288"/>
        <end position="311"/>
    </location>
</feature>
<dbReference type="Gene3D" id="1.10.287.950">
    <property type="entry name" value="Methyl-accepting chemotaxis protein"/>
    <property type="match status" value="1"/>
</dbReference>
<gene>
    <name evidence="10" type="ORF">CH341_06330</name>
</gene>
<dbReference type="InterPro" id="IPR000727">
    <property type="entry name" value="T_SNARE_dom"/>
</dbReference>
<dbReference type="PROSITE" id="PS50111">
    <property type="entry name" value="CHEMOTAXIS_TRANSDUC_2"/>
    <property type="match status" value="1"/>
</dbReference>
<dbReference type="InterPro" id="IPR004089">
    <property type="entry name" value="MCPsignal_dom"/>
</dbReference>
<evidence type="ECO:0000256" key="5">
    <source>
        <dbReference type="PROSITE-ProRule" id="PRU00284"/>
    </source>
</evidence>
<evidence type="ECO:0000256" key="2">
    <source>
        <dbReference type="ARBA" id="ARBA00022519"/>
    </source>
</evidence>
<dbReference type="InterPro" id="IPR003660">
    <property type="entry name" value="HAMP_dom"/>
</dbReference>
<dbReference type="CDD" id="cd06225">
    <property type="entry name" value="HAMP"/>
    <property type="match status" value="1"/>
</dbReference>
<evidence type="ECO:0000256" key="1">
    <source>
        <dbReference type="ARBA" id="ARBA00004429"/>
    </source>
</evidence>
<dbReference type="Gene3D" id="6.10.340.10">
    <property type="match status" value="1"/>
</dbReference>
<keyword evidence="6" id="KW-0812">Transmembrane</keyword>
<feature type="domain" description="T-SNARE coiled-coil homology" evidence="8">
    <location>
        <begin position="555"/>
        <end position="617"/>
    </location>
</feature>
<feature type="domain" description="Methyl-accepting transducer" evidence="7">
    <location>
        <begin position="403"/>
        <end position="639"/>
    </location>
</feature>
<evidence type="ECO:0008006" key="12">
    <source>
        <dbReference type="Google" id="ProtNLM"/>
    </source>
</evidence>
<dbReference type="PANTHER" id="PTHR32089">
    <property type="entry name" value="METHYL-ACCEPTING CHEMOTAXIS PROTEIN MCPB"/>
    <property type="match status" value="1"/>
</dbReference>
<dbReference type="PROSITE" id="PS50192">
    <property type="entry name" value="T_SNARE"/>
    <property type="match status" value="1"/>
</dbReference>
<dbReference type="PROSITE" id="PS50885">
    <property type="entry name" value="HAMP"/>
    <property type="match status" value="1"/>
</dbReference>
<keyword evidence="6" id="KW-0472">Membrane</keyword>
<keyword evidence="2" id="KW-0997">Cell inner membrane</keyword>
<dbReference type="Pfam" id="PF00015">
    <property type="entry name" value="MCPsignal"/>
    <property type="match status" value="1"/>
</dbReference>
<dbReference type="GO" id="GO:0007165">
    <property type="term" value="P:signal transduction"/>
    <property type="evidence" value="ECO:0007669"/>
    <property type="project" value="UniProtKB-KW"/>
</dbReference>
<keyword evidence="6" id="KW-1133">Transmembrane helix</keyword>
<evidence type="ECO:0000259" key="7">
    <source>
        <dbReference type="PROSITE" id="PS50111"/>
    </source>
</evidence>
<dbReference type="InterPro" id="IPR004090">
    <property type="entry name" value="Chemotax_Me-accpt_rcpt"/>
</dbReference>
<dbReference type="OrthoDB" id="3289104at2"/>
<keyword evidence="3 5" id="KW-0807">Transducer</keyword>
<dbReference type="AlphaFoldDB" id="A0A327L4R4"/>
<protein>
    <recommendedName>
        <fullName evidence="12">Methyl-accepting chemotaxis protein</fullName>
    </recommendedName>
</protein>
<feature type="transmembrane region" description="Helical" evidence="6">
    <location>
        <begin position="12"/>
        <end position="34"/>
    </location>
</feature>
<dbReference type="Proteomes" id="UP000249130">
    <property type="component" value="Unassembled WGS sequence"/>
</dbReference>
<proteinExistence type="inferred from homology"/>
<dbReference type="GO" id="GO:0005886">
    <property type="term" value="C:plasma membrane"/>
    <property type="evidence" value="ECO:0007669"/>
    <property type="project" value="UniProtKB-SubCell"/>
</dbReference>
<sequence length="659" mass="69576">MSLPSFRISLQLKIAAIGAVGLLGLCFVGGFYLVGASTQERYERAADQASAVATLATGVSAAMFQARDAEKEFMLTGEEARLKDHEQAVTKMLAGFKELQAKLADMGEADLAEKAGKARAGMERYAGHFATAVGAKRTMGLSNDSGLEGALRNTVRQIENELDKFDDARLVAGIHPVRRYEREYMLRQDGLSQTSFKKALAAFVSAFQSAALPGSTKKAMLDRLSAYERDFNEWIKAAEAIELATTLTKVEFGNVSPVVDQIKGSIDKLYSNATANNAEAREDTRRQIMVAMGIAFAAVAGIGFLIGSSLARPLKAMTAAMRELAEGHMEVSLPGLGRRDEIGEMAKAVERFKVVAVEKAQREAEEREAATTAGAAARRVEMAKLADGFESAVGNIVGMVSSAASQLEAEARRLTSTAETTQRLSNTVASASTQASANVQTVASSAEELAASVAEIARQVQESSNIAAQAVDQAVRTDNRINELSKLASRIGDVVKFITAIAEQTNLLALNATIEAARAGEAGKGFAVVAQEVKALAAQTAKATDEISAQITGMQAATADSVGAIKEIGRTINRVSEIASNIAASVEQQGAATQEIARNVQQAARGTTEVANNIVDVSRGASETGSSSAQVLTAANSLTRESEHLKAELDTFLKTVRAA</sequence>
<comment type="similarity">
    <text evidence="4">Belongs to the methyl-accepting chemotaxis (MCP) protein family.</text>
</comment>
<accession>A0A327L4R4</accession>
<evidence type="ECO:0000259" key="8">
    <source>
        <dbReference type="PROSITE" id="PS50192"/>
    </source>
</evidence>
<dbReference type="SUPFAM" id="SSF58104">
    <property type="entry name" value="Methyl-accepting chemotaxis protein (MCP) signaling domain"/>
    <property type="match status" value="1"/>
</dbReference>
<dbReference type="GO" id="GO:0006935">
    <property type="term" value="P:chemotaxis"/>
    <property type="evidence" value="ECO:0007669"/>
    <property type="project" value="InterPro"/>
</dbReference>
<name>A0A327L4R4_9BRAD</name>
<dbReference type="GO" id="GO:0004888">
    <property type="term" value="F:transmembrane signaling receptor activity"/>
    <property type="evidence" value="ECO:0007669"/>
    <property type="project" value="InterPro"/>
</dbReference>
<keyword evidence="2" id="KW-1003">Cell membrane</keyword>
<dbReference type="PANTHER" id="PTHR32089:SF112">
    <property type="entry name" value="LYSOZYME-LIKE PROTEIN-RELATED"/>
    <property type="match status" value="1"/>
</dbReference>